<dbReference type="Proteomes" id="UP001152484">
    <property type="component" value="Unassembled WGS sequence"/>
</dbReference>
<keyword evidence="6" id="KW-1185">Reference proteome</keyword>
<dbReference type="InterPro" id="IPR036291">
    <property type="entry name" value="NAD(P)-bd_dom_sf"/>
</dbReference>
<organism evidence="5 6">
    <name type="scientific">Cuscuta europaea</name>
    <name type="common">European dodder</name>
    <dbReference type="NCBI Taxonomy" id="41803"/>
    <lineage>
        <taxon>Eukaryota</taxon>
        <taxon>Viridiplantae</taxon>
        <taxon>Streptophyta</taxon>
        <taxon>Embryophyta</taxon>
        <taxon>Tracheophyta</taxon>
        <taxon>Spermatophyta</taxon>
        <taxon>Magnoliopsida</taxon>
        <taxon>eudicotyledons</taxon>
        <taxon>Gunneridae</taxon>
        <taxon>Pentapetalae</taxon>
        <taxon>asterids</taxon>
        <taxon>lamiids</taxon>
        <taxon>Solanales</taxon>
        <taxon>Convolvulaceae</taxon>
        <taxon>Cuscuteae</taxon>
        <taxon>Cuscuta</taxon>
        <taxon>Cuscuta subgen. Cuscuta</taxon>
    </lineage>
</organism>
<proteinExistence type="inferred from homology"/>
<keyword evidence="2 3" id="KW-0560">Oxidoreductase</keyword>
<evidence type="ECO:0000313" key="5">
    <source>
        <dbReference type="EMBL" id="CAH9083384.1"/>
    </source>
</evidence>
<feature type="domain" description="3-beta hydroxysteroid dehydrogenase/isomerase" evidence="4">
    <location>
        <begin position="54"/>
        <end position="182"/>
    </location>
</feature>
<dbReference type="SUPFAM" id="SSF51735">
    <property type="entry name" value="NAD(P)-binding Rossmann-fold domains"/>
    <property type="match status" value="1"/>
</dbReference>
<evidence type="ECO:0000259" key="4">
    <source>
        <dbReference type="Pfam" id="PF01073"/>
    </source>
</evidence>
<sequence>MGIVRTDERQKMEMEELRRMLLSCAGTGRSKDRESLKLSGPVLPSEENDKVVCVTGGVSFLGIAIVNQLLLRGYSVRILVLNQEDLDLLREMEECGEMRGCNGSNVAEAVMARLSDVESISEAFKGCRGVIHTAAFIDPAGLSGYSKSMAEVEVMTSKNVVEACGRTVSVRYCVLTSSLLACVWQDHTTFLNHKIDHDSWSDESLCFTKKLWYALGKLKAERAAWEIAMEAGLKLTTICPGLITSSEYCNRNSTSTIAFLKGAREMCERGVLATVDVNTLAKAHVGVYEEMNRAAHGRYMCFDQIIKTPEEIQALERETGIDMSSLITDASHQSPRDRIQLSNSKLNRLISNTFRCKHY</sequence>
<evidence type="ECO:0000256" key="1">
    <source>
        <dbReference type="ARBA" id="ARBA00022857"/>
    </source>
</evidence>
<dbReference type="AlphaFoldDB" id="A0A9P0Z270"/>
<protein>
    <recommendedName>
        <fullName evidence="4">3-beta hydroxysteroid dehydrogenase/isomerase domain-containing protein</fullName>
    </recommendedName>
</protein>
<dbReference type="Gene3D" id="3.40.50.720">
    <property type="entry name" value="NAD(P)-binding Rossmann-like Domain"/>
    <property type="match status" value="1"/>
</dbReference>
<keyword evidence="1" id="KW-0521">NADP</keyword>
<reference evidence="5" key="1">
    <citation type="submission" date="2022-07" db="EMBL/GenBank/DDBJ databases">
        <authorList>
            <person name="Macas J."/>
            <person name="Novak P."/>
            <person name="Neumann P."/>
        </authorList>
    </citation>
    <scope>NUCLEOTIDE SEQUENCE</scope>
</reference>
<comment type="caution">
    <text evidence="5">The sequence shown here is derived from an EMBL/GenBank/DDBJ whole genome shotgun (WGS) entry which is preliminary data.</text>
</comment>
<dbReference type="Pfam" id="PF01073">
    <property type="entry name" value="3Beta_HSD"/>
    <property type="match status" value="1"/>
</dbReference>
<dbReference type="GO" id="GO:0006694">
    <property type="term" value="P:steroid biosynthetic process"/>
    <property type="evidence" value="ECO:0007669"/>
    <property type="project" value="InterPro"/>
</dbReference>
<dbReference type="InterPro" id="IPR050425">
    <property type="entry name" value="NAD(P)_dehydrat-like"/>
</dbReference>
<accession>A0A9P0Z270</accession>
<dbReference type="OrthoDB" id="2735536at2759"/>
<dbReference type="InterPro" id="IPR002225">
    <property type="entry name" value="3Beta_OHSteriod_DH/Estase"/>
</dbReference>
<name>A0A9P0Z270_CUSEU</name>
<dbReference type="PANTHER" id="PTHR10366:SF483">
    <property type="entry name" value="CINNAMOYL COA REDUCTASE-LIKE PROTEIN"/>
    <property type="match status" value="1"/>
</dbReference>
<dbReference type="GO" id="GO:0016616">
    <property type="term" value="F:oxidoreductase activity, acting on the CH-OH group of donors, NAD or NADP as acceptor"/>
    <property type="evidence" value="ECO:0007669"/>
    <property type="project" value="InterPro"/>
</dbReference>
<dbReference type="PANTHER" id="PTHR10366">
    <property type="entry name" value="NAD DEPENDENT EPIMERASE/DEHYDRATASE"/>
    <property type="match status" value="1"/>
</dbReference>
<gene>
    <name evidence="5" type="ORF">CEURO_LOCUS8559</name>
</gene>
<evidence type="ECO:0000256" key="2">
    <source>
        <dbReference type="ARBA" id="ARBA00023002"/>
    </source>
</evidence>
<evidence type="ECO:0000313" key="6">
    <source>
        <dbReference type="Proteomes" id="UP001152484"/>
    </source>
</evidence>
<comment type="similarity">
    <text evidence="3">Belongs to the 3-beta-HSD family.</text>
</comment>
<evidence type="ECO:0000256" key="3">
    <source>
        <dbReference type="RuleBase" id="RU004475"/>
    </source>
</evidence>
<dbReference type="EMBL" id="CAMAPE010000017">
    <property type="protein sequence ID" value="CAH9083384.1"/>
    <property type="molecule type" value="Genomic_DNA"/>
</dbReference>